<comment type="caution">
    <text evidence="7">The sequence shown here is derived from an EMBL/GenBank/DDBJ whole genome shotgun (WGS) entry which is preliminary data.</text>
</comment>
<protein>
    <recommendedName>
        <fullName evidence="2">superoxide dismutase</fullName>
        <ecNumber evidence="2">1.15.1.1</ecNumber>
    </recommendedName>
</protein>
<dbReference type="InterPro" id="IPR050265">
    <property type="entry name" value="Fe/Mn_Superoxide_Dismutase"/>
</dbReference>
<dbReference type="InterPro" id="IPR036314">
    <property type="entry name" value="SOD_C_sf"/>
</dbReference>
<evidence type="ECO:0000259" key="5">
    <source>
        <dbReference type="Pfam" id="PF00081"/>
    </source>
</evidence>
<keyword evidence="4" id="KW-0560">Oxidoreductase</keyword>
<gene>
    <name evidence="7" type="ORF">NC661_00580</name>
</gene>
<dbReference type="PANTHER" id="PTHR11404:SF6">
    <property type="entry name" value="SUPEROXIDE DISMUTASE [MN], MITOCHONDRIAL"/>
    <property type="match status" value="1"/>
</dbReference>
<dbReference type="Proteomes" id="UP001145072">
    <property type="component" value="Unassembled WGS sequence"/>
</dbReference>
<dbReference type="PANTHER" id="PTHR11404">
    <property type="entry name" value="SUPEROXIDE DISMUTASE 2"/>
    <property type="match status" value="1"/>
</dbReference>
<evidence type="ECO:0000256" key="4">
    <source>
        <dbReference type="ARBA" id="ARBA00023002"/>
    </source>
</evidence>
<keyword evidence="3" id="KW-0479">Metal-binding</keyword>
<comment type="similarity">
    <text evidence="1">Belongs to the iron/manganese superoxide dismutase family.</text>
</comment>
<evidence type="ECO:0000256" key="3">
    <source>
        <dbReference type="ARBA" id="ARBA00022723"/>
    </source>
</evidence>
<dbReference type="RefSeq" id="WP_259871184.1">
    <property type="nucleotide sequence ID" value="NZ_JAMQJZ010000001.1"/>
</dbReference>
<dbReference type="InterPro" id="IPR019833">
    <property type="entry name" value="Mn/Fe_SOD_BS"/>
</dbReference>
<dbReference type="PRINTS" id="PR01703">
    <property type="entry name" value="MNSODISMTASE"/>
</dbReference>
<dbReference type="InterPro" id="IPR001189">
    <property type="entry name" value="Mn/Fe_SOD"/>
</dbReference>
<dbReference type="Pfam" id="PF00081">
    <property type="entry name" value="Sod_Fe_N"/>
    <property type="match status" value="1"/>
</dbReference>
<dbReference type="InterPro" id="IPR019831">
    <property type="entry name" value="Mn/Fe_SOD_N"/>
</dbReference>
<sequence length="294" mass="34633">MQDNKKNYLMSLLSWADELEQKVSQIDVDESELKEWHNQINHWKTIINEKLDQADSISDDTIYDIQDRSQNLVDMLEETIANPRNKKDRLPPGEHQLPPLPYAYNALEPYIAEEIMRLHHKEHHQSYVDGLNKAEKELYGKKVDPNLLKHWMREQAFHGSGHYLHTIFWGNMSPKGGGTPGQVLLSQIRKDFGSFKNFQLLFTKAAESVEGVGWAILVWQPRAGRLGIQTVEKHQMFSLWDSIPLLVLDVWEHAYYLQYQNNRSNYIDNWWNVVHWPDVSERFQQANKLVWPLY</sequence>
<dbReference type="Gene3D" id="1.10.287.990">
    <property type="entry name" value="Fe,Mn superoxide dismutase (SOD) domain"/>
    <property type="match status" value="1"/>
</dbReference>
<dbReference type="Gene3D" id="3.55.40.20">
    <property type="entry name" value="Iron/manganese superoxide dismutase, C-terminal domain"/>
    <property type="match status" value="1"/>
</dbReference>
<evidence type="ECO:0000313" key="7">
    <source>
        <dbReference type="EMBL" id="MDC3418879.1"/>
    </source>
</evidence>
<dbReference type="Pfam" id="PF02777">
    <property type="entry name" value="Sod_Fe_C"/>
    <property type="match status" value="1"/>
</dbReference>
<dbReference type="PROSITE" id="PS00088">
    <property type="entry name" value="SOD_MN"/>
    <property type="match status" value="1"/>
</dbReference>
<evidence type="ECO:0000259" key="6">
    <source>
        <dbReference type="Pfam" id="PF02777"/>
    </source>
</evidence>
<proteinExistence type="inferred from homology"/>
<evidence type="ECO:0000313" key="8">
    <source>
        <dbReference type="Proteomes" id="UP001145072"/>
    </source>
</evidence>
<dbReference type="SUPFAM" id="SSF46609">
    <property type="entry name" value="Fe,Mn superoxide dismutase (SOD), N-terminal domain"/>
    <property type="match status" value="1"/>
</dbReference>
<dbReference type="EMBL" id="JAMQJZ010000001">
    <property type="protein sequence ID" value="MDC3418879.1"/>
    <property type="molecule type" value="Genomic_DNA"/>
</dbReference>
<dbReference type="GO" id="GO:0004784">
    <property type="term" value="F:superoxide dismutase activity"/>
    <property type="evidence" value="ECO:0007669"/>
    <property type="project" value="UniProtKB-EC"/>
</dbReference>
<dbReference type="AlphaFoldDB" id="A0A9X3WKB4"/>
<keyword evidence="8" id="KW-1185">Reference proteome</keyword>
<evidence type="ECO:0000256" key="1">
    <source>
        <dbReference type="ARBA" id="ARBA00008714"/>
    </source>
</evidence>
<dbReference type="SUPFAM" id="SSF54719">
    <property type="entry name" value="Fe,Mn superoxide dismutase (SOD), C-terminal domain"/>
    <property type="match status" value="1"/>
</dbReference>
<organism evidence="7 8">
    <name type="scientific">Aquibacillus koreensis</name>
    <dbReference type="NCBI Taxonomy" id="279446"/>
    <lineage>
        <taxon>Bacteria</taxon>
        <taxon>Bacillati</taxon>
        <taxon>Bacillota</taxon>
        <taxon>Bacilli</taxon>
        <taxon>Bacillales</taxon>
        <taxon>Bacillaceae</taxon>
        <taxon>Aquibacillus</taxon>
    </lineage>
</organism>
<dbReference type="InterPro" id="IPR036324">
    <property type="entry name" value="Mn/Fe_SOD_N_sf"/>
</dbReference>
<feature type="domain" description="Manganese/iron superoxide dismutase N-terminal" evidence="5">
    <location>
        <begin position="94"/>
        <end position="173"/>
    </location>
</feature>
<dbReference type="EC" id="1.15.1.1" evidence="2"/>
<evidence type="ECO:0000256" key="2">
    <source>
        <dbReference type="ARBA" id="ARBA00012682"/>
    </source>
</evidence>
<dbReference type="FunFam" id="3.55.40.20:FF:000004">
    <property type="entry name" value="Superoxide dismutase [Fe]"/>
    <property type="match status" value="1"/>
</dbReference>
<dbReference type="GO" id="GO:0046872">
    <property type="term" value="F:metal ion binding"/>
    <property type="evidence" value="ECO:0007669"/>
    <property type="project" value="UniProtKB-KW"/>
</dbReference>
<feature type="domain" description="Manganese/iron superoxide dismutase C-terminal" evidence="6">
    <location>
        <begin position="183"/>
        <end position="282"/>
    </location>
</feature>
<reference evidence="7" key="1">
    <citation type="submission" date="2022-06" db="EMBL/GenBank/DDBJ databases">
        <title>Aquibacillus sp. a new bacterium isolated from soil saline samples.</title>
        <authorList>
            <person name="Galisteo C."/>
            <person name="De La Haba R."/>
            <person name="Sanchez-Porro C."/>
            <person name="Ventosa A."/>
        </authorList>
    </citation>
    <scope>NUCLEOTIDE SEQUENCE</scope>
    <source>
        <strain evidence="7">JCM 12387</strain>
    </source>
</reference>
<name>A0A9X3WKB4_9BACI</name>
<accession>A0A9X3WKB4</accession>
<dbReference type="InterPro" id="IPR019832">
    <property type="entry name" value="Mn/Fe_SOD_C"/>
</dbReference>